<evidence type="ECO:0000256" key="1">
    <source>
        <dbReference type="ARBA" id="ARBA00004613"/>
    </source>
</evidence>
<dbReference type="Gene3D" id="3.60.21.10">
    <property type="match status" value="1"/>
</dbReference>
<dbReference type="SUPFAM" id="SSF56300">
    <property type="entry name" value="Metallo-dependent phosphatases"/>
    <property type="match status" value="1"/>
</dbReference>
<dbReference type="Pfam" id="PF00149">
    <property type="entry name" value="Metallophos"/>
    <property type="match status" value="1"/>
</dbReference>
<evidence type="ECO:0000256" key="2">
    <source>
        <dbReference type="ARBA" id="ARBA00008234"/>
    </source>
</evidence>
<evidence type="ECO:0000313" key="8">
    <source>
        <dbReference type="EMBL" id="KAJ3442705.1"/>
    </source>
</evidence>
<keyword evidence="5" id="KW-0325">Glycoprotein</keyword>
<protein>
    <submittedName>
        <fullName evidence="8">Sphingomyelin phosphodiesterase</fullName>
    </submittedName>
</protein>
<dbReference type="PANTHER" id="PTHR10340">
    <property type="entry name" value="SPHINGOMYELIN PHOSPHODIESTERASE"/>
    <property type="match status" value="1"/>
</dbReference>
<comment type="caution">
    <text evidence="8">The sequence shown here is derived from an EMBL/GenBank/DDBJ whole genome shotgun (WGS) entry which is preliminary data.</text>
</comment>
<evidence type="ECO:0000256" key="5">
    <source>
        <dbReference type="ARBA" id="ARBA00023180"/>
    </source>
</evidence>
<name>A0AAV7ZRV4_9EUKA</name>
<proteinExistence type="inferred from homology"/>
<comment type="similarity">
    <text evidence="2">Belongs to the acid sphingomyelinase family.</text>
</comment>
<keyword evidence="4" id="KW-0378">Hydrolase</keyword>
<sequence length="388" mass="44211">MTDVHLSLDYKAGTNSKFLCRMFKGDVSKIGDYSCDSNVDIVKSGIEAMSSIKGDADFILHSGDFGEHFALSHTSTLESGVQIQAYLDQFFPETPIIFSIGNHEVWPLQSQRPNDPQFKGIADAVSSIFTNEEYAAFVKNAYYSKVIGGLRILSLNTALYYGMNPEAAFLFGDPGGQFAWIASELDLAEQLGQKVLIVGHVPPGFGYSLPDRLWPMLNDELVNSLELPEERKGLIVGCFWGHEHRDSLRIGETVAHWIAPALTTWKDRNPGVRLYEFDDNDYSILSYKQYSLDLKKAIETQEYTWDLLYTSQEVGLTTLNQDQAKKRIERIFSDQEEWDQFVYLENGGADHEPISDYHKLRLFCGMQFLKVTDYIKCKFNQEEEQEEY</sequence>
<dbReference type="InterPro" id="IPR029052">
    <property type="entry name" value="Metallo-depent_PP-like"/>
</dbReference>
<dbReference type="EMBL" id="JANTQA010000026">
    <property type="protein sequence ID" value="KAJ3442705.1"/>
    <property type="molecule type" value="Genomic_DNA"/>
</dbReference>
<dbReference type="GO" id="GO:0008081">
    <property type="term" value="F:phosphoric diester hydrolase activity"/>
    <property type="evidence" value="ECO:0007669"/>
    <property type="project" value="TreeGrafter"/>
</dbReference>
<accession>A0AAV7ZRV4</accession>
<dbReference type="Proteomes" id="UP001146793">
    <property type="component" value="Unassembled WGS sequence"/>
</dbReference>
<evidence type="ECO:0000259" key="6">
    <source>
        <dbReference type="Pfam" id="PF00149"/>
    </source>
</evidence>
<feature type="domain" description="Sphingomyelin phosphodiesterase C-terminal" evidence="7">
    <location>
        <begin position="265"/>
        <end position="377"/>
    </location>
</feature>
<reference evidence="8" key="1">
    <citation type="submission" date="2022-08" db="EMBL/GenBank/DDBJ databases">
        <title>Novel sulphate-reducing endosymbionts in the free-living metamonad Anaeramoeba.</title>
        <authorList>
            <person name="Jerlstrom-Hultqvist J."/>
            <person name="Cepicka I."/>
            <person name="Gallot-Lavallee L."/>
            <person name="Salas-Leiva D."/>
            <person name="Curtis B.A."/>
            <person name="Zahonova K."/>
            <person name="Pipaliya S."/>
            <person name="Dacks J."/>
            <person name="Roger A.J."/>
        </authorList>
    </citation>
    <scope>NUCLEOTIDE SEQUENCE</scope>
    <source>
        <strain evidence="8">Busselton2</strain>
    </source>
</reference>
<dbReference type="PANTHER" id="PTHR10340:SF57">
    <property type="entry name" value="METALLOPHOS DOMAIN-CONTAINING PROTEIN"/>
    <property type="match status" value="1"/>
</dbReference>
<organism evidence="8 9">
    <name type="scientific">Anaeramoeba flamelloides</name>
    <dbReference type="NCBI Taxonomy" id="1746091"/>
    <lineage>
        <taxon>Eukaryota</taxon>
        <taxon>Metamonada</taxon>
        <taxon>Anaeramoebidae</taxon>
        <taxon>Anaeramoeba</taxon>
    </lineage>
</organism>
<keyword evidence="3" id="KW-0964">Secreted</keyword>
<evidence type="ECO:0000256" key="3">
    <source>
        <dbReference type="ARBA" id="ARBA00022525"/>
    </source>
</evidence>
<gene>
    <name evidence="8" type="ORF">M0812_12450</name>
</gene>
<dbReference type="InterPro" id="IPR045473">
    <property type="entry name" value="ASM_C"/>
</dbReference>
<evidence type="ECO:0000259" key="7">
    <source>
        <dbReference type="Pfam" id="PF19272"/>
    </source>
</evidence>
<evidence type="ECO:0000256" key="4">
    <source>
        <dbReference type="ARBA" id="ARBA00022801"/>
    </source>
</evidence>
<dbReference type="AlphaFoldDB" id="A0AAV7ZRV4"/>
<dbReference type="InterPro" id="IPR004843">
    <property type="entry name" value="Calcineurin-like_PHP"/>
</dbReference>
<dbReference type="Pfam" id="PF19272">
    <property type="entry name" value="ASMase_C"/>
    <property type="match status" value="1"/>
</dbReference>
<comment type="subcellular location">
    <subcellularLocation>
        <location evidence="1">Secreted</location>
    </subcellularLocation>
</comment>
<dbReference type="GO" id="GO:0005615">
    <property type="term" value="C:extracellular space"/>
    <property type="evidence" value="ECO:0007669"/>
    <property type="project" value="TreeGrafter"/>
</dbReference>
<evidence type="ECO:0000313" key="9">
    <source>
        <dbReference type="Proteomes" id="UP001146793"/>
    </source>
</evidence>
<feature type="domain" description="Calcineurin-like phosphoesterase" evidence="6">
    <location>
        <begin position="3"/>
        <end position="245"/>
    </location>
</feature>